<feature type="region of interest" description="Disordered" evidence="1">
    <location>
        <begin position="22"/>
        <end position="47"/>
    </location>
</feature>
<proteinExistence type="predicted"/>
<dbReference type="Pfam" id="PF09344">
    <property type="entry name" value="Cas_CT1975"/>
    <property type="match status" value="1"/>
</dbReference>
<accession>A0ABU2JFM5</accession>
<evidence type="ECO:0000256" key="1">
    <source>
        <dbReference type="SAM" id="MobiDB-lite"/>
    </source>
</evidence>
<gene>
    <name evidence="2" type="primary">cas7e</name>
    <name evidence="2" type="ORF">RM423_20675</name>
</gene>
<dbReference type="EMBL" id="JAVREH010000052">
    <property type="protein sequence ID" value="MDT0263792.1"/>
    <property type="molecule type" value="Genomic_DNA"/>
</dbReference>
<comment type="caution">
    <text evidence="2">The sequence shown here is derived from an EMBL/GenBank/DDBJ whole genome shotgun (WGS) entry which is preliminary data.</text>
</comment>
<sequence length="377" mass="39840">MTASRTTGARYLDVHIIQNIPPSNINRDDEGKPKTARYGGKDRARVSSQSWKRATRLGFADDEQGTRSKQIAEAVAKALVTVHGYTDEAKADTDAKAALASAGIGGGKKQDKPTGELGYLLLFGDDLVEKLAEAVVNGELTGADAGKKVHEIISTADVPLSLALFGRMVADDKSLSVDAACQVAHAISTHEVAPEEDYFTAVDDLRTEDGGAGMIGHIEFNSSTLYRYASINLDLLRKNLSGNTDNADADAAVAHGAKEFIRSFALSMPTGYANSTAPQTLPTLVLVSLREDRPVSLVGAFERPVKADSEGGYVDASVKRLLDEQAGITDMLGAATENLVAYRGPQTESVTVALGTPMPMTELVESVGSLLAARSDA</sequence>
<dbReference type="NCBIfam" id="TIGR01869">
    <property type="entry name" value="casC_Cse4"/>
    <property type="match status" value="1"/>
</dbReference>
<protein>
    <submittedName>
        <fullName evidence="2">Type I-E CRISPR-associated protein Cas7/Cse4/CasC</fullName>
    </submittedName>
</protein>
<organism evidence="2 3">
    <name type="scientific">Jatrophihabitans lederbergiae</name>
    <dbReference type="NCBI Taxonomy" id="3075547"/>
    <lineage>
        <taxon>Bacteria</taxon>
        <taxon>Bacillati</taxon>
        <taxon>Actinomycetota</taxon>
        <taxon>Actinomycetes</taxon>
        <taxon>Jatrophihabitantales</taxon>
        <taxon>Jatrophihabitantaceae</taxon>
        <taxon>Jatrophihabitans</taxon>
    </lineage>
</organism>
<name>A0ABU2JFM5_9ACTN</name>
<evidence type="ECO:0000313" key="2">
    <source>
        <dbReference type="EMBL" id="MDT0263792.1"/>
    </source>
</evidence>
<keyword evidence="3" id="KW-1185">Reference proteome</keyword>
<feature type="compositionally biased region" description="Basic and acidic residues" evidence="1">
    <location>
        <begin position="26"/>
        <end position="45"/>
    </location>
</feature>
<reference evidence="3" key="1">
    <citation type="submission" date="2023-07" db="EMBL/GenBank/DDBJ databases">
        <title>30 novel species of actinomycetes from the DSMZ collection.</title>
        <authorList>
            <person name="Nouioui I."/>
        </authorList>
    </citation>
    <scope>NUCLEOTIDE SEQUENCE [LARGE SCALE GENOMIC DNA]</scope>
    <source>
        <strain evidence="3">DSM 44399</strain>
    </source>
</reference>
<dbReference type="RefSeq" id="WP_311424936.1">
    <property type="nucleotide sequence ID" value="NZ_JAVREH010000052.1"/>
</dbReference>
<dbReference type="InterPro" id="IPR010148">
    <property type="entry name" value="CRISPR-assoc_prot_CT1975"/>
</dbReference>
<evidence type="ECO:0000313" key="3">
    <source>
        <dbReference type="Proteomes" id="UP001183176"/>
    </source>
</evidence>
<dbReference type="Proteomes" id="UP001183176">
    <property type="component" value="Unassembled WGS sequence"/>
</dbReference>